<dbReference type="Gene3D" id="1.10.260.40">
    <property type="entry name" value="lambda repressor-like DNA-binding domains"/>
    <property type="match status" value="1"/>
</dbReference>
<dbReference type="Pfam" id="PF01381">
    <property type="entry name" value="HTH_3"/>
    <property type="match status" value="1"/>
</dbReference>
<gene>
    <name evidence="3" type="ORF">G6L72_19275</name>
    <name evidence="4" type="ORF">G6M88_05230</name>
</gene>
<dbReference type="EMBL" id="CP049206">
    <property type="protein sequence ID" value="QTF99837.1"/>
    <property type="molecule type" value="Genomic_DNA"/>
</dbReference>
<dbReference type="Proteomes" id="UP000822331">
    <property type="component" value="Unassembled WGS sequence"/>
</dbReference>
<dbReference type="PROSITE" id="PS50943">
    <property type="entry name" value="HTH_CROC1"/>
    <property type="match status" value="1"/>
</dbReference>
<dbReference type="RefSeq" id="WP_065701456.1">
    <property type="nucleotide sequence ID" value="NZ_CP049206.1"/>
</dbReference>
<dbReference type="GO" id="GO:0003677">
    <property type="term" value="F:DNA binding"/>
    <property type="evidence" value="ECO:0007669"/>
    <property type="project" value="InterPro"/>
</dbReference>
<feature type="region of interest" description="Disordered" evidence="1">
    <location>
        <begin position="100"/>
        <end position="125"/>
    </location>
</feature>
<keyword evidence="6" id="KW-1185">Reference proteome</keyword>
<dbReference type="SUPFAM" id="SSF47413">
    <property type="entry name" value="lambda repressor-like DNA-binding domains"/>
    <property type="match status" value="1"/>
</dbReference>
<evidence type="ECO:0000259" key="2">
    <source>
        <dbReference type="PROSITE" id="PS50943"/>
    </source>
</evidence>
<evidence type="ECO:0000313" key="4">
    <source>
        <dbReference type="EMBL" id="QTF99837.1"/>
    </source>
</evidence>
<evidence type="ECO:0000313" key="6">
    <source>
        <dbReference type="Proteomes" id="UP000822331"/>
    </source>
</evidence>
<name>A0AAE7R066_9HYPH</name>
<organism evidence="4 5">
    <name type="scientific">Agrobacterium rubi</name>
    <dbReference type="NCBI Taxonomy" id="28099"/>
    <lineage>
        <taxon>Bacteria</taxon>
        <taxon>Pseudomonadati</taxon>
        <taxon>Pseudomonadota</taxon>
        <taxon>Alphaproteobacteria</taxon>
        <taxon>Hyphomicrobiales</taxon>
        <taxon>Rhizobiaceae</taxon>
        <taxon>Rhizobium/Agrobacterium group</taxon>
        <taxon>Agrobacterium</taxon>
    </lineage>
</organism>
<evidence type="ECO:0000313" key="3">
    <source>
        <dbReference type="EMBL" id="NTF38842.1"/>
    </source>
</evidence>
<dbReference type="KEGG" id="arui:G6M88_05230"/>
<reference evidence="3 6" key="1">
    <citation type="journal article" date="2020" name="Science">
        <title>Unexpected conservation and global transmission of agrobacterial virulence plasmids.</title>
        <authorList>
            <person name="Weisberg A.J."/>
            <person name="Davis E.W. 2nd"/>
            <person name="Tabima J."/>
            <person name="Belcher M.S."/>
            <person name="Miller M."/>
            <person name="Kuo C.H."/>
            <person name="Loper J.E."/>
            <person name="Grunwald N.J."/>
            <person name="Putnam M.L."/>
            <person name="Chang J.H."/>
        </authorList>
    </citation>
    <scope>NUCLEOTIDE SEQUENCE [LARGE SCALE GENOMIC DNA]</scope>
    <source>
        <strain evidence="3 6">A19/93</strain>
    </source>
</reference>
<accession>A0AAE7R066</accession>
<evidence type="ECO:0000256" key="1">
    <source>
        <dbReference type="SAM" id="MobiDB-lite"/>
    </source>
</evidence>
<sequence length="125" mass="13803">MPISADDVFNATMSPDEMKASDQRARELLDEYDTLQKLRKARALTQETIAKKMGTKQVSVAQLEKRSDLLLSTLRSYVQALGGELDLVIRFEGHDPVVLAGFGEDSEPPSSEKRPRRRPSSAAAA</sequence>
<proteinExistence type="predicted"/>
<feature type="region of interest" description="Disordered" evidence="1">
    <location>
        <begin position="1"/>
        <end position="22"/>
    </location>
</feature>
<reference evidence="4" key="2">
    <citation type="submission" date="2020-02" db="EMBL/GenBank/DDBJ databases">
        <title>Unexpected conservation and global transmission of agrobacterial virulence plasmids.</title>
        <authorList>
            <person name="Weisberg A.J."/>
            <person name="Davis E.W. II"/>
            <person name="Tabima J.R."/>
            <person name="Belcher M.S."/>
            <person name="Miller M."/>
            <person name="Kuo C.-H."/>
            <person name="Loper J.E."/>
            <person name="Grunwald N.J."/>
            <person name="Putnam M.L."/>
            <person name="Chang J.H."/>
        </authorList>
    </citation>
    <scope>NUCLEOTIDE SEQUENCE</scope>
    <source>
        <strain evidence="4">W2/73</strain>
    </source>
</reference>
<dbReference type="InterPro" id="IPR001387">
    <property type="entry name" value="Cro/C1-type_HTH"/>
</dbReference>
<dbReference type="AlphaFoldDB" id="A0AAE7R066"/>
<dbReference type="InterPro" id="IPR010982">
    <property type="entry name" value="Lambda_DNA-bd_dom_sf"/>
</dbReference>
<evidence type="ECO:0000313" key="5">
    <source>
        <dbReference type="Proteomes" id="UP000663912"/>
    </source>
</evidence>
<feature type="domain" description="HTH cro/C1-type" evidence="2">
    <location>
        <begin position="35"/>
        <end position="88"/>
    </location>
</feature>
<dbReference type="EMBL" id="JAAMCP010000011">
    <property type="protein sequence ID" value="NTF38842.1"/>
    <property type="molecule type" value="Genomic_DNA"/>
</dbReference>
<dbReference type="Proteomes" id="UP000663912">
    <property type="component" value="Chromosome 1"/>
</dbReference>
<dbReference type="CDD" id="cd00093">
    <property type="entry name" value="HTH_XRE"/>
    <property type="match status" value="1"/>
</dbReference>
<protein>
    <submittedName>
        <fullName evidence="4">Helix-turn-helix transcriptional regulator</fullName>
    </submittedName>
</protein>
<dbReference type="SMART" id="SM00530">
    <property type="entry name" value="HTH_XRE"/>
    <property type="match status" value="1"/>
</dbReference>